<feature type="domain" description="Glycosyltransferase 2-like" evidence="1">
    <location>
        <begin position="9"/>
        <end position="170"/>
    </location>
</feature>
<protein>
    <recommendedName>
        <fullName evidence="1">Glycosyltransferase 2-like domain-containing protein</fullName>
    </recommendedName>
</protein>
<gene>
    <name evidence="2" type="ORF">BOH66_13855</name>
</gene>
<dbReference type="KEGG" id="maur:BOH66_13855"/>
<dbReference type="Pfam" id="PF00535">
    <property type="entry name" value="Glycos_transf_2"/>
    <property type="match status" value="1"/>
</dbReference>
<evidence type="ECO:0000313" key="3">
    <source>
        <dbReference type="Proteomes" id="UP000187185"/>
    </source>
</evidence>
<dbReference type="AlphaFoldDB" id="A0A1P8UAR7"/>
<proteinExistence type="predicted"/>
<evidence type="ECO:0000313" key="2">
    <source>
        <dbReference type="EMBL" id="APZ35209.1"/>
    </source>
</evidence>
<dbReference type="EMBL" id="CP018762">
    <property type="protein sequence ID" value="APZ35209.1"/>
    <property type="molecule type" value="Genomic_DNA"/>
</dbReference>
<organism evidence="2 3">
    <name type="scientific">Microbacterium aurum</name>
    <dbReference type="NCBI Taxonomy" id="36805"/>
    <lineage>
        <taxon>Bacteria</taxon>
        <taxon>Bacillati</taxon>
        <taxon>Actinomycetota</taxon>
        <taxon>Actinomycetes</taxon>
        <taxon>Micrococcales</taxon>
        <taxon>Microbacteriaceae</taxon>
        <taxon>Microbacterium</taxon>
    </lineage>
</organism>
<dbReference type="PANTHER" id="PTHR43685:SF2">
    <property type="entry name" value="GLYCOSYLTRANSFERASE 2-LIKE DOMAIN-CONTAINING PROTEIN"/>
    <property type="match status" value="1"/>
</dbReference>
<dbReference type="RefSeq" id="WP_076691587.1">
    <property type="nucleotide sequence ID" value="NZ_CP018762.1"/>
</dbReference>
<dbReference type="InterPro" id="IPR050834">
    <property type="entry name" value="Glycosyltransf_2"/>
</dbReference>
<evidence type="ECO:0000259" key="1">
    <source>
        <dbReference type="Pfam" id="PF00535"/>
    </source>
</evidence>
<accession>A0A1P8UAR7</accession>
<name>A0A1P8UAR7_9MICO</name>
<dbReference type="InterPro" id="IPR001173">
    <property type="entry name" value="Glyco_trans_2-like"/>
</dbReference>
<dbReference type="Proteomes" id="UP000187185">
    <property type="component" value="Chromosome"/>
</dbReference>
<dbReference type="PANTHER" id="PTHR43685">
    <property type="entry name" value="GLYCOSYLTRANSFERASE"/>
    <property type="match status" value="1"/>
</dbReference>
<dbReference type="InterPro" id="IPR029044">
    <property type="entry name" value="Nucleotide-diphossugar_trans"/>
</dbReference>
<sequence>MTERVPTVTVIVPVFNDVDRLRTCLARIAAQDYAGLTTVIVVDNRSSIDLRPALPAGDDRFRLIREEQRGSYAARNAALPLVDTDYIAFTDADCRPQPAWLSAAIGRLRAVDLPDAVGGDIHLVFERSDDPTTGPELYESAHEFDQRQFVESLGFAATANLVVTRDILDRVGPFNADLQSGGDDDWGHRLHAAGGRMVYCADAVVDHPARSTWPELTKKAVRVAEGMAGLTQGQAPAEDLRYLYREARLGAATWISIWRRERPDSAGAKVRYAAALSWVSLLRCTVRVRQRWMPRKAI</sequence>
<dbReference type="SUPFAM" id="SSF53448">
    <property type="entry name" value="Nucleotide-diphospho-sugar transferases"/>
    <property type="match status" value="1"/>
</dbReference>
<dbReference type="Gene3D" id="3.90.550.10">
    <property type="entry name" value="Spore Coat Polysaccharide Biosynthesis Protein SpsA, Chain A"/>
    <property type="match status" value="1"/>
</dbReference>
<dbReference type="CDD" id="cd00761">
    <property type="entry name" value="Glyco_tranf_GTA_type"/>
    <property type="match status" value="1"/>
</dbReference>
<dbReference type="OrthoDB" id="3180470at2"/>
<reference evidence="2 3" key="1">
    <citation type="submission" date="2016-12" db="EMBL/GenBank/DDBJ databases">
        <title>Complete genome sequence of Microbacterium aurum KACC 15219.</title>
        <authorList>
            <person name="Jung Y."/>
            <person name="Shin J.-H."/>
            <person name="Lee Y.-J."/>
            <person name="Yi H."/>
            <person name="Bahn Y.-S."/>
            <person name="Kim J.F."/>
            <person name="Lee D.-W."/>
        </authorList>
    </citation>
    <scope>NUCLEOTIDE SEQUENCE [LARGE SCALE GENOMIC DNA]</scope>
    <source>
        <strain evidence="2 3">KACC 15219</strain>
    </source>
</reference>
<dbReference type="STRING" id="36805.BOH66_13855"/>
<keyword evidence="3" id="KW-1185">Reference proteome</keyword>